<name>A0A9E7ENB8_9LILI</name>
<keyword evidence="2" id="KW-1185">Reference proteome</keyword>
<accession>A0A9E7ENB8</accession>
<evidence type="ECO:0000313" key="2">
    <source>
        <dbReference type="Proteomes" id="UP001055439"/>
    </source>
</evidence>
<dbReference type="Proteomes" id="UP001055439">
    <property type="component" value="Chromosome 10"/>
</dbReference>
<dbReference type="EMBL" id="CP097503">
    <property type="protein sequence ID" value="URD80231.1"/>
    <property type="molecule type" value="Genomic_DNA"/>
</dbReference>
<reference evidence="1" key="1">
    <citation type="submission" date="2022-05" db="EMBL/GenBank/DDBJ databases">
        <title>The Musa troglodytarum L. genome provides insights into the mechanism of non-climacteric behaviour and enrichment of carotenoids.</title>
        <authorList>
            <person name="Wang J."/>
        </authorList>
    </citation>
    <scope>NUCLEOTIDE SEQUENCE</scope>
    <source>
        <tissue evidence="1">Leaf</tissue>
    </source>
</reference>
<sequence>MAIPGPYSGVSTLALVARTSAFTFGLVYGSIKLSYLRADIYDSKSLDLALKQSLTRRLMLKATTEDKDVACCACYMLLLHVDIREQLFVVFGSDAAQPIDEITTVSDRIEGVDPLLERIESLNIVTPLLNSLPPSETSITDILVRKPSSSSSIQGNLNPKVLLELFSMYREWQEGKVKNICGKQMLSSGNHDMLQEEIDSKIETADALAIKLLQRFNYSVSAMRSTAHSLAEVQHLQVEVGELKGRLTEVISNCDALCKRIAAEGPHSLRSSGNSTFPANDLESFHMAFPDVKGKVICINKRCSGSPTLKRWTWVSFHSDPMPTCDRRCSTQQQLHFAFS</sequence>
<evidence type="ECO:0000313" key="1">
    <source>
        <dbReference type="EMBL" id="URD80231.1"/>
    </source>
</evidence>
<dbReference type="AlphaFoldDB" id="A0A9E7ENB8"/>
<protein>
    <submittedName>
        <fullName evidence="1">Uncharacterized protein</fullName>
    </submittedName>
</protein>
<gene>
    <name evidence="1" type="ORF">MUK42_02825</name>
</gene>
<dbReference type="PANTHER" id="PTHR36409:SF1">
    <property type="entry name" value="BLOC-1-RELATED COMPLEX SUBUNIT 5"/>
    <property type="match status" value="1"/>
</dbReference>
<dbReference type="PANTHER" id="PTHR36409">
    <property type="entry name" value="EXPRESSED PROTEIN"/>
    <property type="match status" value="1"/>
</dbReference>
<organism evidence="1 2">
    <name type="scientific">Musa troglodytarum</name>
    <name type="common">fe'i banana</name>
    <dbReference type="NCBI Taxonomy" id="320322"/>
    <lineage>
        <taxon>Eukaryota</taxon>
        <taxon>Viridiplantae</taxon>
        <taxon>Streptophyta</taxon>
        <taxon>Embryophyta</taxon>
        <taxon>Tracheophyta</taxon>
        <taxon>Spermatophyta</taxon>
        <taxon>Magnoliopsida</taxon>
        <taxon>Liliopsida</taxon>
        <taxon>Zingiberales</taxon>
        <taxon>Musaceae</taxon>
        <taxon>Musa</taxon>
    </lineage>
</organism>
<proteinExistence type="predicted"/>
<dbReference type="OrthoDB" id="1060596at2759"/>